<dbReference type="AlphaFoldDB" id="A0A919PKZ1"/>
<organism evidence="2 3">
    <name type="scientific">Dactylosporangium siamense</name>
    <dbReference type="NCBI Taxonomy" id="685454"/>
    <lineage>
        <taxon>Bacteria</taxon>
        <taxon>Bacillati</taxon>
        <taxon>Actinomycetota</taxon>
        <taxon>Actinomycetes</taxon>
        <taxon>Micromonosporales</taxon>
        <taxon>Micromonosporaceae</taxon>
        <taxon>Dactylosporangium</taxon>
    </lineage>
</organism>
<feature type="region of interest" description="Disordered" evidence="1">
    <location>
        <begin position="73"/>
        <end position="136"/>
    </location>
</feature>
<reference evidence="2" key="1">
    <citation type="submission" date="2021-01" db="EMBL/GenBank/DDBJ databases">
        <title>Whole genome shotgun sequence of Dactylosporangium siamense NBRC 106093.</title>
        <authorList>
            <person name="Komaki H."/>
            <person name="Tamura T."/>
        </authorList>
    </citation>
    <scope>NUCLEOTIDE SEQUENCE</scope>
    <source>
        <strain evidence="2">NBRC 106093</strain>
    </source>
</reference>
<name>A0A919PKZ1_9ACTN</name>
<evidence type="ECO:0000313" key="3">
    <source>
        <dbReference type="Proteomes" id="UP000660611"/>
    </source>
</evidence>
<dbReference type="EMBL" id="BONQ01000050">
    <property type="protein sequence ID" value="GIG45141.1"/>
    <property type="molecule type" value="Genomic_DNA"/>
</dbReference>
<keyword evidence="3" id="KW-1185">Reference proteome</keyword>
<feature type="compositionally biased region" description="Basic and acidic residues" evidence="1">
    <location>
        <begin position="122"/>
        <end position="136"/>
    </location>
</feature>
<evidence type="ECO:0000256" key="1">
    <source>
        <dbReference type="SAM" id="MobiDB-lite"/>
    </source>
</evidence>
<evidence type="ECO:0000313" key="2">
    <source>
        <dbReference type="EMBL" id="GIG45141.1"/>
    </source>
</evidence>
<dbReference type="Proteomes" id="UP000660611">
    <property type="component" value="Unassembled WGS sequence"/>
</dbReference>
<comment type="caution">
    <text evidence="2">The sequence shown here is derived from an EMBL/GenBank/DDBJ whole genome shotgun (WGS) entry which is preliminary data.</text>
</comment>
<feature type="compositionally biased region" description="Basic and acidic residues" evidence="1">
    <location>
        <begin position="84"/>
        <end position="95"/>
    </location>
</feature>
<proteinExistence type="predicted"/>
<protein>
    <submittedName>
        <fullName evidence="2">Uncharacterized protein</fullName>
    </submittedName>
</protein>
<accession>A0A919PKZ1</accession>
<gene>
    <name evidence="2" type="ORF">Dsi01nite_031820</name>
</gene>
<sequence length="136" mass="15529">MLMVIMEVHNDSAGWLVLWLEPLGEDRWLKPDETFHVRSDHDDEAALTVDRFEDDDRAAGIANIAVWVNERDAQVTDSSGTRLESGHQRPEEVARRWNAPSRQMRGNTASDPIPEGGPRRSFYIDRARQPQGHDAR</sequence>
<feature type="compositionally biased region" description="Polar residues" evidence="1">
    <location>
        <begin position="100"/>
        <end position="110"/>
    </location>
</feature>